<evidence type="ECO:0000313" key="3">
    <source>
        <dbReference type="Proteomes" id="UP000538292"/>
    </source>
</evidence>
<keyword evidence="2" id="KW-0378">Hydrolase</keyword>
<name>A0A7W1XUR4_9BACL</name>
<keyword evidence="1" id="KW-0175">Coiled coil</keyword>
<gene>
    <name evidence="2" type="ORF">H2C83_14940</name>
</gene>
<evidence type="ECO:0000256" key="1">
    <source>
        <dbReference type="SAM" id="Coils"/>
    </source>
</evidence>
<dbReference type="EMBL" id="JACEOL010000060">
    <property type="protein sequence ID" value="MBA4603568.1"/>
    <property type="molecule type" value="Genomic_DNA"/>
</dbReference>
<dbReference type="RefSeq" id="WP_181742044.1">
    <property type="nucleotide sequence ID" value="NZ_JACEOL010000060.1"/>
</dbReference>
<proteinExistence type="predicted"/>
<evidence type="ECO:0000313" key="2">
    <source>
        <dbReference type="EMBL" id="MBA4603568.1"/>
    </source>
</evidence>
<comment type="caution">
    <text evidence="2">The sequence shown here is derived from an EMBL/GenBank/DDBJ whole genome shotgun (WGS) entry which is preliminary data.</text>
</comment>
<organism evidence="2 3">
    <name type="scientific">Thermoactinomyces mirandus</name>
    <dbReference type="NCBI Taxonomy" id="2756294"/>
    <lineage>
        <taxon>Bacteria</taxon>
        <taxon>Bacillati</taxon>
        <taxon>Bacillota</taxon>
        <taxon>Bacilli</taxon>
        <taxon>Bacillales</taxon>
        <taxon>Thermoactinomycetaceae</taxon>
        <taxon>Thermoactinomyces</taxon>
    </lineage>
</organism>
<sequence>MKKKTYYVSIDFGTQAGEIRTEKDEHSALFEYEIEATQEEIARLEKLFTEVGETDFSTFAKAHVPFLDNESTENLQEDDQIRKIYRMIYQLGSGETKSKLREAGIIH</sequence>
<reference evidence="2 3" key="1">
    <citation type="submission" date="2020-07" db="EMBL/GenBank/DDBJ databases">
        <title>Thermoactinomyces phylogeny.</title>
        <authorList>
            <person name="Dunlap C."/>
        </authorList>
    </citation>
    <scope>NUCLEOTIDE SEQUENCE [LARGE SCALE GENOMIC DNA]</scope>
    <source>
        <strain evidence="2 3">AMNI-1</strain>
    </source>
</reference>
<accession>A0A7W1XUR4</accession>
<keyword evidence="3" id="KW-1185">Reference proteome</keyword>
<feature type="coiled-coil region" evidence="1">
    <location>
        <begin position="27"/>
        <end position="54"/>
    </location>
</feature>
<dbReference type="GO" id="GO:0016787">
    <property type="term" value="F:hydrolase activity"/>
    <property type="evidence" value="ECO:0007669"/>
    <property type="project" value="UniProtKB-KW"/>
</dbReference>
<dbReference type="Proteomes" id="UP000538292">
    <property type="component" value="Unassembled WGS sequence"/>
</dbReference>
<dbReference type="AlphaFoldDB" id="A0A7W1XUR4"/>
<protein>
    <submittedName>
        <fullName evidence="2">Hydrolase</fullName>
    </submittedName>
</protein>